<dbReference type="GO" id="GO:0032259">
    <property type="term" value="P:methylation"/>
    <property type="evidence" value="ECO:0007669"/>
    <property type="project" value="UniProtKB-KW"/>
</dbReference>
<protein>
    <submittedName>
        <fullName evidence="9">Precorrin-2 C(20)-methyltransferase</fullName>
        <ecNumber evidence="9">2.1.1.130</ecNumber>
    </submittedName>
</protein>
<dbReference type="RefSeq" id="WP_244353127.1">
    <property type="nucleotide sequence ID" value="NZ_JAFIRA010000071.1"/>
</dbReference>
<evidence type="ECO:0000256" key="2">
    <source>
        <dbReference type="ARBA" id="ARBA00005879"/>
    </source>
</evidence>
<dbReference type="InterPro" id="IPR000878">
    <property type="entry name" value="4pyrrol_Mease"/>
</dbReference>
<dbReference type="EC" id="2.1.1.130" evidence="9"/>
<dbReference type="InterPro" id="IPR006364">
    <property type="entry name" value="CobI/CbiL/CobIJ_dom"/>
</dbReference>
<keyword evidence="10" id="KW-1185">Reference proteome</keyword>
<evidence type="ECO:0000256" key="7">
    <source>
        <dbReference type="PIRNR" id="PIRNR036427"/>
    </source>
</evidence>
<dbReference type="InterPro" id="IPR035996">
    <property type="entry name" value="4pyrrol_Methylase_sf"/>
</dbReference>
<dbReference type="EMBL" id="JAFIRA010000071">
    <property type="protein sequence ID" value="MCJ2544493.1"/>
    <property type="molecule type" value="Genomic_DNA"/>
</dbReference>
<proteinExistence type="inferred from homology"/>
<dbReference type="Pfam" id="PF00590">
    <property type="entry name" value="TP_methylase"/>
    <property type="match status" value="1"/>
</dbReference>
<evidence type="ECO:0000313" key="9">
    <source>
        <dbReference type="EMBL" id="MCJ2544493.1"/>
    </source>
</evidence>
<keyword evidence="3" id="KW-0169">Cobalamin biosynthesis</keyword>
<comment type="similarity">
    <text evidence="2 7">Belongs to the precorrin methyltransferase family.</text>
</comment>
<accession>A0ABT0CFC8</accession>
<dbReference type="SUPFAM" id="SSF53790">
    <property type="entry name" value="Tetrapyrrole methylase"/>
    <property type="match status" value="1"/>
</dbReference>
<dbReference type="Proteomes" id="UP000830835">
    <property type="component" value="Unassembled WGS sequence"/>
</dbReference>
<keyword evidence="5 9" id="KW-0808">Transferase</keyword>
<dbReference type="GO" id="GO:0030788">
    <property type="term" value="F:precorrin-2 C20-methyltransferase activity"/>
    <property type="evidence" value="ECO:0007669"/>
    <property type="project" value="UniProtKB-EC"/>
</dbReference>
<comment type="caution">
    <text evidence="9">The sequence shown here is derived from an EMBL/GenBank/DDBJ whole genome shotgun (WGS) entry which is preliminary data.</text>
</comment>
<name>A0ABT0CFC8_THEVL</name>
<evidence type="ECO:0000256" key="1">
    <source>
        <dbReference type="ARBA" id="ARBA00004953"/>
    </source>
</evidence>
<evidence type="ECO:0000256" key="6">
    <source>
        <dbReference type="ARBA" id="ARBA00022691"/>
    </source>
</evidence>
<dbReference type="Gene3D" id="3.40.1010.10">
    <property type="entry name" value="Cobalt-precorrin-4 Transmethylase, Domain 1"/>
    <property type="match status" value="1"/>
</dbReference>
<dbReference type="NCBIfam" id="NF004614">
    <property type="entry name" value="PRK05948.1"/>
    <property type="match status" value="1"/>
</dbReference>
<reference evidence="9" key="1">
    <citation type="submission" date="2021-02" db="EMBL/GenBank/DDBJ databases">
        <title>The CRISPR/cas machinery reduction and long-range gene transfer in the hot spring cyanobacterium Synechococcus.</title>
        <authorList>
            <person name="Dvorak P."/>
            <person name="Jahodarova E."/>
            <person name="Hasler P."/>
            <person name="Poulickova A."/>
        </authorList>
    </citation>
    <scope>NUCLEOTIDE SEQUENCE</scope>
    <source>
        <strain evidence="9">Rupite</strain>
    </source>
</reference>
<evidence type="ECO:0000259" key="8">
    <source>
        <dbReference type="Pfam" id="PF00590"/>
    </source>
</evidence>
<dbReference type="InterPro" id="IPR012382">
    <property type="entry name" value="CobI/CbiL"/>
</dbReference>
<gene>
    <name evidence="9" type="ORF">JX360_16540</name>
</gene>
<evidence type="ECO:0000313" key="10">
    <source>
        <dbReference type="Proteomes" id="UP000830835"/>
    </source>
</evidence>
<dbReference type="InterPro" id="IPR014776">
    <property type="entry name" value="4pyrrole_Mease_sub2"/>
</dbReference>
<sequence length="238" mass="25994">MGLGTFWGISAGAGDPDWLTVKGAKLLRSVKWVACPQNSSGQPGLAFQIVRPWLQPEHILIPLHLPFVTQPDQLQAAWRAAAEQLAPPLEQGEDVAFVCEGDVGLYSTFAYVARALQARIPNLSVQAIPGVASPLAAAALLGSPLVLGSEKLAILPALFALKDLEQACAWAEVVVLMKVAPVYPQVWQWLAEKSWLNRASLVVWAGWPQQVIFPTLERLANYQPPYFSLLILRSQTRN</sequence>
<keyword evidence="6" id="KW-0949">S-adenosyl-L-methionine</keyword>
<comment type="pathway">
    <text evidence="1">Cofactor biosynthesis; adenosylcobalamin biosynthesis.</text>
</comment>
<dbReference type="Gene3D" id="3.30.950.10">
    <property type="entry name" value="Methyltransferase, Cobalt-precorrin-4 Transmethylase, Domain 2"/>
    <property type="match status" value="1"/>
</dbReference>
<dbReference type="PIRSF" id="PIRSF036427">
    <property type="entry name" value="Precrrn-2_mtase"/>
    <property type="match status" value="1"/>
</dbReference>
<keyword evidence="4 9" id="KW-0489">Methyltransferase</keyword>
<evidence type="ECO:0000256" key="4">
    <source>
        <dbReference type="ARBA" id="ARBA00022603"/>
    </source>
</evidence>
<dbReference type="CDD" id="cd11645">
    <property type="entry name" value="Precorrin_2_C20_MT"/>
    <property type="match status" value="1"/>
</dbReference>
<organism evidence="9 10">
    <name type="scientific">Thermostichus vulcanus str. 'Rupite'</name>
    <dbReference type="NCBI Taxonomy" id="2813851"/>
    <lineage>
        <taxon>Bacteria</taxon>
        <taxon>Bacillati</taxon>
        <taxon>Cyanobacteriota</taxon>
        <taxon>Cyanophyceae</taxon>
        <taxon>Thermostichales</taxon>
        <taxon>Thermostichaceae</taxon>
        <taxon>Thermostichus</taxon>
    </lineage>
</organism>
<feature type="domain" description="Tetrapyrrole methylase" evidence="8">
    <location>
        <begin position="6"/>
        <end position="218"/>
    </location>
</feature>
<dbReference type="NCBIfam" id="TIGR01467">
    <property type="entry name" value="cobI_cbiL"/>
    <property type="match status" value="1"/>
</dbReference>
<evidence type="ECO:0000256" key="5">
    <source>
        <dbReference type="ARBA" id="ARBA00022679"/>
    </source>
</evidence>
<evidence type="ECO:0000256" key="3">
    <source>
        <dbReference type="ARBA" id="ARBA00022573"/>
    </source>
</evidence>
<dbReference type="PANTHER" id="PTHR43467">
    <property type="entry name" value="COBALT-PRECORRIN-2 C(20)-METHYLTRANSFERASE"/>
    <property type="match status" value="1"/>
</dbReference>
<dbReference type="InterPro" id="IPR014777">
    <property type="entry name" value="4pyrrole_Mease_sub1"/>
</dbReference>
<dbReference type="PANTHER" id="PTHR43467:SF2">
    <property type="entry name" value="COBALT-PRECORRIN-2 C(20)-METHYLTRANSFERASE"/>
    <property type="match status" value="1"/>
</dbReference>